<dbReference type="InterPro" id="IPR008023">
    <property type="entry name" value="DUF748"/>
</dbReference>
<name>A0ABY6B4P3_9BURK</name>
<dbReference type="PANTHER" id="PTHR30441:SF8">
    <property type="entry name" value="DUF748 DOMAIN-CONTAINING PROTEIN"/>
    <property type="match status" value="1"/>
</dbReference>
<protein>
    <submittedName>
        <fullName evidence="3">DUF748 domain-containing protein</fullName>
    </submittedName>
</protein>
<keyword evidence="4" id="KW-1185">Reference proteome</keyword>
<keyword evidence="2" id="KW-0472">Membrane</keyword>
<feature type="compositionally biased region" description="Basic and acidic residues" evidence="1">
    <location>
        <begin position="1408"/>
        <end position="1422"/>
    </location>
</feature>
<dbReference type="PANTHER" id="PTHR30441">
    <property type="entry name" value="DUF748 DOMAIN-CONTAINING PROTEIN"/>
    <property type="match status" value="1"/>
</dbReference>
<feature type="transmembrane region" description="Helical" evidence="2">
    <location>
        <begin position="20"/>
        <end position="39"/>
    </location>
</feature>
<keyword evidence="2" id="KW-0812">Transmembrane</keyword>
<dbReference type="Pfam" id="PF05359">
    <property type="entry name" value="DUF748"/>
    <property type="match status" value="3"/>
</dbReference>
<keyword evidence="2" id="KW-1133">Transmembrane helix</keyword>
<feature type="region of interest" description="Disordered" evidence="1">
    <location>
        <begin position="1408"/>
        <end position="1433"/>
    </location>
</feature>
<gene>
    <name evidence="3" type="ORF">N4261_10735</name>
</gene>
<evidence type="ECO:0000256" key="1">
    <source>
        <dbReference type="SAM" id="MobiDB-lite"/>
    </source>
</evidence>
<proteinExistence type="predicted"/>
<dbReference type="RefSeq" id="WP_261760131.1">
    <property type="nucleotide sequence ID" value="NZ_CP104562.2"/>
</dbReference>
<dbReference type="InterPro" id="IPR052894">
    <property type="entry name" value="AsmA-related"/>
</dbReference>
<feature type="region of interest" description="Disordered" evidence="1">
    <location>
        <begin position="1242"/>
        <end position="1268"/>
    </location>
</feature>
<dbReference type="Proteomes" id="UP001064933">
    <property type="component" value="Chromosome"/>
</dbReference>
<evidence type="ECO:0000256" key="2">
    <source>
        <dbReference type="SAM" id="Phobius"/>
    </source>
</evidence>
<evidence type="ECO:0000313" key="4">
    <source>
        <dbReference type="Proteomes" id="UP001064933"/>
    </source>
</evidence>
<sequence length="1433" mass="150049">MLFSSLPIWPRRVARGMLGLVLLIVATLLIAWFALPLWIERQGVRIASERLGRTVTLEAAHFTPWRLALALEGLRIGGPTPESPALLEVKRIEAALSPRSVLHLAPILSSLTIDTPRLRVAVLAQGHTDLDDVIARLTRGPAADPAVPAQEPDLALYNIQLVGGEVQVDDRSAGMTHRLSDLMLGVPFVSTLDADVDVHVQPRLSGRLNGVVFESEAQAQPFAQTRSASLTFKLDTLDLAAYRAYWPHALPLRLARGTLTAQLTLDFHQPRAQPPVLKLSGRASVHQLALQRRPAETPSATQGGAAGTDGWEDWLRWGDLTVDLADVQPLRRQVLLSGLTLERPELLLGRDAQGRFAVPLVDSTAAATSSRQGGSPVPRQAAASAVPSLKLSAVATSAPSNEAARAMAAASAALAPAPATAPTPSAWRLGIARLDVRDGRIGWDDRAVKPAATLGLNALTLKGSGLSWPLAKAAPIELSATLAPQGDAVPAKQGKTASGGAKSASASASASATVTAKGQLGADGVAVDWALRDLSLGWFADYLKAATPLRIGGQVSAQGSVRTGPQGEEVRLAFRDLAFTRLEAADGQKAVVSIDTLSLDQADIAFDAHRISAGRLLVKAPRAQLARDQAGAWNWQAWLPAGGSSADAAATPAARPTAVASAAVAASAAPGADPGASSPWTAQLAEVFLEGGDVQLMDLSTHVLDDEPARPVGVQELSLRLSALDWDGQQLRKPTNAQLSLTMRRPDATRRSAREAPRLQWEGQIAMSPLRVSGRVKTERLPLHWVDPYLDPSIGIHLQRVEASLKGDFSYADQPTGPSLQAAGDLLLAELRLRQARLQEGRRRSAEDLLSWQALRLNGFKLRMAPARAPEVVIQQAGLDEFYARLIINEQGRLNLRDLRQTDQGQAVSAAAGASSAVGAEPGAAVAAMKPSTPVATDAARVVAGAAPAVAASGPAAEPVVRLSIAETRLNGGQVDFNDRFVKPNYSARLSELTGTLGSFSAGSTAMAPLQLRGRVAGTGLLDVSGALNPSGAPLALDITASATDIELAPLSPYAGKYAGYAIERGKLSSRVHYQIEPGGRLVAENKIVLNQLSFGDRIDSPEATKLPVRLAVALLKDSNGVIDVNLPISGSINDPDFSVGGLIVKLIVNLLTKAVTAPFSLLSGGGSAEMSQLAFPPGTASLPEATAQRLDAVAKILADKPTLQLSITGWVDAAAERRAAQAVQLEEAMLAERRRELRRQQNTVPVAASAPAAASASPARAKSAAGAPASAPTVADAAAQASDAATPADGSAGGVAVGAAGASSAPAGGGVTASPAQVPITLDDAQRQRLLKVVYDNAKLPDKPRNLLGLAKDLPAEQMRQLLMDSYRISDEQMRELALQRSVVVRDALIARGVPNARLFLASPKLHESEAGQGTDGDRGWQPKVDLSLTAQ</sequence>
<dbReference type="EMBL" id="CP104562">
    <property type="protein sequence ID" value="UXH80313.1"/>
    <property type="molecule type" value="Genomic_DNA"/>
</dbReference>
<accession>A0ABY6B4P3</accession>
<organism evidence="3 4">
    <name type="scientific">Roseateles amylovorans</name>
    <dbReference type="NCBI Taxonomy" id="2978473"/>
    <lineage>
        <taxon>Bacteria</taxon>
        <taxon>Pseudomonadati</taxon>
        <taxon>Pseudomonadota</taxon>
        <taxon>Betaproteobacteria</taxon>
        <taxon>Burkholderiales</taxon>
        <taxon>Sphaerotilaceae</taxon>
        <taxon>Roseateles</taxon>
    </lineage>
</organism>
<evidence type="ECO:0000313" key="3">
    <source>
        <dbReference type="EMBL" id="UXH80313.1"/>
    </source>
</evidence>
<reference evidence="3" key="1">
    <citation type="submission" date="2022-10" db="EMBL/GenBank/DDBJ databases">
        <title>Characterization and whole genome sequencing of a new Roseateles species, isolated from fresh water.</title>
        <authorList>
            <person name="Guliayeva D.Y."/>
            <person name="Akhremchuk A.E."/>
            <person name="Sikolenko M.A."/>
            <person name="Valentovich L.N."/>
            <person name="Sidarenka A.V."/>
        </authorList>
    </citation>
    <scope>NUCLEOTIDE SEQUENCE</scope>
    <source>
        <strain evidence="3">BIM B-1768</strain>
    </source>
</reference>